<organism evidence="13 14">
    <name type="scientific">Smittium culicis</name>
    <dbReference type="NCBI Taxonomy" id="133412"/>
    <lineage>
        <taxon>Eukaryota</taxon>
        <taxon>Fungi</taxon>
        <taxon>Fungi incertae sedis</taxon>
        <taxon>Zoopagomycota</taxon>
        <taxon>Kickxellomycotina</taxon>
        <taxon>Harpellomycetes</taxon>
        <taxon>Harpellales</taxon>
        <taxon>Legeriomycetaceae</taxon>
        <taxon>Smittium</taxon>
    </lineage>
</organism>
<dbReference type="STRING" id="133412.A0A1R1XAJ7"/>
<keyword evidence="7 12" id="KW-0808">Transferase</keyword>
<keyword evidence="5 12" id="KW-0337">GPI-anchor biosynthesis</keyword>
<evidence type="ECO:0000256" key="10">
    <source>
        <dbReference type="ARBA" id="ARBA00022989"/>
    </source>
</evidence>
<evidence type="ECO:0000256" key="9">
    <source>
        <dbReference type="ARBA" id="ARBA00022824"/>
    </source>
</evidence>
<keyword evidence="10 12" id="KW-1133">Transmembrane helix</keyword>
<dbReference type="GO" id="GO:0000009">
    <property type="term" value="F:alpha-1,6-mannosyltransferase activity"/>
    <property type="evidence" value="ECO:0007669"/>
    <property type="project" value="InterPro"/>
</dbReference>
<evidence type="ECO:0000256" key="1">
    <source>
        <dbReference type="ARBA" id="ARBA00004477"/>
    </source>
</evidence>
<dbReference type="PANTHER" id="PTHR12468:SF2">
    <property type="entry name" value="GPI MANNOSYLTRANSFERASE 2"/>
    <property type="match status" value="1"/>
</dbReference>
<evidence type="ECO:0000256" key="12">
    <source>
        <dbReference type="RuleBase" id="RU363112"/>
    </source>
</evidence>
<dbReference type="GO" id="GO:0031501">
    <property type="term" value="C:mannosyltransferase complex"/>
    <property type="evidence" value="ECO:0007669"/>
    <property type="project" value="TreeGrafter"/>
</dbReference>
<dbReference type="EC" id="2.4.1.-" evidence="12"/>
<comment type="caution">
    <text evidence="12">Lacks conserved residue(s) required for the propagation of feature annotation.</text>
</comment>
<dbReference type="GO" id="GO:0004376">
    <property type="term" value="F:GPI mannosyltransferase activity"/>
    <property type="evidence" value="ECO:0007669"/>
    <property type="project" value="InterPro"/>
</dbReference>
<comment type="similarity">
    <text evidence="3 12">Belongs to the PIGV family.</text>
</comment>
<comment type="caution">
    <text evidence="13">The sequence shown here is derived from an EMBL/GenBank/DDBJ whole genome shotgun (WGS) entry which is preliminary data.</text>
</comment>
<protein>
    <recommendedName>
        <fullName evidence="4 12">GPI mannosyltransferase 2</fullName>
        <ecNumber evidence="12">2.4.1.-</ecNumber>
    </recommendedName>
</protein>
<keyword evidence="9 12" id="KW-0256">Endoplasmic reticulum</keyword>
<dbReference type="InterPro" id="IPR007315">
    <property type="entry name" value="PIG-V/Gpi18"/>
</dbReference>
<feature type="transmembrane region" description="Helical" evidence="12">
    <location>
        <begin position="26"/>
        <end position="48"/>
    </location>
</feature>
<evidence type="ECO:0000256" key="7">
    <source>
        <dbReference type="ARBA" id="ARBA00022679"/>
    </source>
</evidence>
<proteinExistence type="inferred from homology"/>
<evidence type="ECO:0000313" key="14">
    <source>
        <dbReference type="Proteomes" id="UP000187283"/>
    </source>
</evidence>
<evidence type="ECO:0000256" key="2">
    <source>
        <dbReference type="ARBA" id="ARBA00004687"/>
    </source>
</evidence>
<keyword evidence="14" id="KW-1185">Reference proteome</keyword>
<dbReference type="PANTHER" id="PTHR12468">
    <property type="entry name" value="GPI MANNOSYLTRANSFERASE 2"/>
    <property type="match status" value="1"/>
</dbReference>
<keyword evidence="8 12" id="KW-0812">Transmembrane</keyword>
<comment type="pathway">
    <text evidence="2 12">Glycolipid biosynthesis; glycosylphosphatidylinositol-anchor biosynthesis.</text>
</comment>
<dbReference type="Pfam" id="PF04188">
    <property type="entry name" value="Mannosyl_trans2"/>
    <property type="match status" value="1"/>
</dbReference>
<comment type="subcellular location">
    <subcellularLocation>
        <location evidence="1 12">Endoplasmic reticulum membrane</location>
        <topology evidence="1 12">Multi-pass membrane protein</topology>
    </subcellularLocation>
</comment>
<evidence type="ECO:0000256" key="3">
    <source>
        <dbReference type="ARBA" id="ARBA00008698"/>
    </source>
</evidence>
<reference evidence="13 14" key="1">
    <citation type="submission" date="2017-01" db="EMBL/GenBank/DDBJ databases">
        <authorList>
            <person name="Mah S.A."/>
            <person name="Swanson W.J."/>
            <person name="Moy G.W."/>
            <person name="Vacquier V.D."/>
        </authorList>
    </citation>
    <scope>NUCLEOTIDE SEQUENCE [LARGE SCALE GENOMIC DNA]</scope>
    <source>
        <strain evidence="13 14">GSMNP</strain>
    </source>
</reference>
<dbReference type="Proteomes" id="UP000187283">
    <property type="component" value="Unassembled WGS sequence"/>
</dbReference>
<keyword evidence="6 12" id="KW-0328">Glycosyltransferase</keyword>
<accession>A0A1R1XAJ7</accession>
<evidence type="ECO:0000256" key="6">
    <source>
        <dbReference type="ARBA" id="ARBA00022676"/>
    </source>
</evidence>
<dbReference type="OrthoDB" id="10252502at2759"/>
<evidence type="ECO:0000313" key="13">
    <source>
        <dbReference type="EMBL" id="OMJ11651.1"/>
    </source>
</evidence>
<sequence>MNLLNPPGTNTSRTKGWWSDLRGRQIVYASILSRLIIFIISQLSNMFVEDYDSSFDTLLIGQDSFTTFQHIASNILKVFTRWDSFYFLHIAQHGYVYEQENAFFPMFPLLINFLAATGIFLIASL</sequence>
<evidence type="ECO:0000256" key="11">
    <source>
        <dbReference type="ARBA" id="ARBA00023136"/>
    </source>
</evidence>
<keyword evidence="11 12" id="KW-0472">Membrane</keyword>
<dbReference type="UniPathway" id="UPA00196"/>
<dbReference type="GO" id="GO:0006506">
    <property type="term" value="P:GPI anchor biosynthetic process"/>
    <property type="evidence" value="ECO:0007669"/>
    <property type="project" value="UniProtKB-UniPathway"/>
</dbReference>
<evidence type="ECO:0000256" key="4">
    <source>
        <dbReference type="ARBA" id="ARBA00013795"/>
    </source>
</evidence>
<feature type="transmembrane region" description="Helical" evidence="12">
    <location>
        <begin position="102"/>
        <end position="123"/>
    </location>
</feature>
<evidence type="ECO:0000256" key="5">
    <source>
        <dbReference type="ARBA" id="ARBA00022502"/>
    </source>
</evidence>
<dbReference type="GO" id="GO:0005789">
    <property type="term" value="C:endoplasmic reticulum membrane"/>
    <property type="evidence" value="ECO:0007669"/>
    <property type="project" value="UniProtKB-SubCell"/>
</dbReference>
<gene>
    <name evidence="13" type="ORF">AYI70_g9586</name>
</gene>
<comment type="function">
    <text evidence="12">Mannosyltransferase involved in glycosylphosphatidylinositol-anchor biosynthesis.</text>
</comment>
<dbReference type="AlphaFoldDB" id="A0A1R1XAJ7"/>
<dbReference type="EMBL" id="LSSN01004361">
    <property type="protein sequence ID" value="OMJ11651.1"/>
    <property type="molecule type" value="Genomic_DNA"/>
</dbReference>
<name>A0A1R1XAJ7_9FUNG</name>
<evidence type="ECO:0000256" key="8">
    <source>
        <dbReference type="ARBA" id="ARBA00022692"/>
    </source>
</evidence>